<dbReference type="InterPro" id="IPR036890">
    <property type="entry name" value="HATPase_C_sf"/>
</dbReference>
<dbReference type="InterPro" id="IPR003661">
    <property type="entry name" value="HisK_dim/P_dom"/>
</dbReference>
<dbReference type="GO" id="GO:0005524">
    <property type="term" value="F:ATP binding"/>
    <property type="evidence" value="ECO:0007669"/>
    <property type="project" value="UniProtKB-KW"/>
</dbReference>
<evidence type="ECO:0000313" key="13">
    <source>
        <dbReference type="EMBL" id="SCW44735.1"/>
    </source>
</evidence>
<dbReference type="PANTHER" id="PTHR44936">
    <property type="entry name" value="SENSOR PROTEIN CREC"/>
    <property type="match status" value="1"/>
</dbReference>
<name>A0A1G4QJY2_9CAUL</name>
<proteinExistence type="predicted"/>
<dbReference type="Proteomes" id="UP000199150">
    <property type="component" value="Unassembled WGS sequence"/>
</dbReference>
<accession>A0A1G4QJY2</accession>
<dbReference type="PROSITE" id="PS50885">
    <property type="entry name" value="HAMP"/>
    <property type="match status" value="1"/>
</dbReference>
<dbReference type="SMART" id="SM00387">
    <property type="entry name" value="HATPase_c"/>
    <property type="match status" value="1"/>
</dbReference>
<feature type="transmembrane region" description="Helical" evidence="10">
    <location>
        <begin position="64"/>
        <end position="85"/>
    </location>
</feature>
<evidence type="ECO:0000259" key="12">
    <source>
        <dbReference type="PROSITE" id="PS50885"/>
    </source>
</evidence>
<dbReference type="SUPFAM" id="SSF55874">
    <property type="entry name" value="ATPase domain of HSP90 chaperone/DNA topoisomerase II/histidine kinase"/>
    <property type="match status" value="1"/>
</dbReference>
<keyword evidence="8 13" id="KW-0418">Kinase</keyword>
<dbReference type="InterPro" id="IPR003660">
    <property type="entry name" value="HAMP_dom"/>
</dbReference>
<feature type="domain" description="HAMP" evidence="12">
    <location>
        <begin position="240"/>
        <end position="295"/>
    </location>
</feature>
<comment type="subcellular location">
    <subcellularLocation>
        <location evidence="2">Cell membrane</location>
        <topology evidence="2">Multi-pass membrane protein</topology>
    </subcellularLocation>
</comment>
<evidence type="ECO:0000256" key="7">
    <source>
        <dbReference type="ARBA" id="ARBA00022741"/>
    </source>
</evidence>
<dbReference type="InterPro" id="IPR050980">
    <property type="entry name" value="2C_sensor_his_kinase"/>
</dbReference>
<evidence type="ECO:0000256" key="4">
    <source>
        <dbReference type="ARBA" id="ARBA00022475"/>
    </source>
</evidence>
<dbReference type="PROSITE" id="PS50109">
    <property type="entry name" value="HIS_KIN"/>
    <property type="match status" value="1"/>
</dbReference>
<evidence type="ECO:0000256" key="2">
    <source>
        <dbReference type="ARBA" id="ARBA00004651"/>
    </source>
</evidence>
<dbReference type="SMART" id="SM00304">
    <property type="entry name" value="HAMP"/>
    <property type="match status" value="1"/>
</dbReference>
<dbReference type="EMBL" id="FMTS01000001">
    <property type="protein sequence ID" value="SCW44735.1"/>
    <property type="molecule type" value="Genomic_DNA"/>
</dbReference>
<keyword evidence="4" id="KW-1003">Cell membrane</keyword>
<evidence type="ECO:0000256" key="10">
    <source>
        <dbReference type="SAM" id="Phobius"/>
    </source>
</evidence>
<keyword evidence="10" id="KW-1133">Transmembrane helix</keyword>
<feature type="domain" description="Histidine kinase" evidence="11">
    <location>
        <begin position="309"/>
        <end position="520"/>
    </location>
</feature>
<dbReference type="GO" id="GO:0000155">
    <property type="term" value="F:phosphorelay sensor kinase activity"/>
    <property type="evidence" value="ECO:0007669"/>
    <property type="project" value="InterPro"/>
</dbReference>
<evidence type="ECO:0000256" key="3">
    <source>
        <dbReference type="ARBA" id="ARBA00012438"/>
    </source>
</evidence>
<dbReference type="PANTHER" id="PTHR44936:SF10">
    <property type="entry name" value="SENSOR PROTEIN RSTB"/>
    <property type="match status" value="1"/>
</dbReference>
<keyword evidence="10" id="KW-0812">Transmembrane</keyword>
<dbReference type="InterPro" id="IPR036097">
    <property type="entry name" value="HisK_dim/P_sf"/>
</dbReference>
<feature type="transmembrane region" description="Helical" evidence="10">
    <location>
        <begin position="34"/>
        <end position="52"/>
    </location>
</feature>
<dbReference type="PRINTS" id="PR00344">
    <property type="entry name" value="BCTRLSENSOR"/>
</dbReference>
<dbReference type="Gene3D" id="3.30.565.10">
    <property type="entry name" value="Histidine kinase-like ATPase, C-terminal domain"/>
    <property type="match status" value="1"/>
</dbReference>
<evidence type="ECO:0000256" key="9">
    <source>
        <dbReference type="ARBA" id="ARBA00022840"/>
    </source>
</evidence>
<evidence type="ECO:0000256" key="6">
    <source>
        <dbReference type="ARBA" id="ARBA00022679"/>
    </source>
</evidence>
<dbReference type="InterPro" id="IPR004358">
    <property type="entry name" value="Sig_transdc_His_kin-like_C"/>
</dbReference>
<keyword evidence="14" id="KW-1185">Reference proteome</keyword>
<evidence type="ECO:0000256" key="1">
    <source>
        <dbReference type="ARBA" id="ARBA00000085"/>
    </source>
</evidence>
<protein>
    <recommendedName>
        <fullName evidence="3">histidine kinase</fullName>
        <ecNumber evidence="3">2.7.13.3</ecNumber>
    </recommendedName>
</protein>
<comment type="catalytic activity">
    <reaction evidence="1">
        <text>ATP + protein L-histidine = ADP + protein N-phospho-L-histidine.</text>
        <dbReference type="EC" id="2.7.13.3"/>
    </reaction>
</comment>
<dbReference type="STRING" id="260084.SAMN02927928_1297"/>
<feature type="transmembrane region" description="Helical" evidence="10">
    <location>
        <begin position="222"/>
        <end position="243"/>
    </location>
</feature>
<keyword evidence="9" id="KW-0067">ATP-binding</keyword>
<dbReference type="AlphaFoldDB" id="A0A1G4QJY2"/>
<evidence type="ECO:0000256" key="8">
    <source>
        <dbReference type="ARBA" id="ARBA00022777"/>
    </source>
</evidence>
<keyword evidence="7" id="KW-0547">Nucleotide-binding</keyword>
<dbReference type="Gene3D" id="6.10.340.10">
    <property type="match status" value="1"/>
</dbReference>
<keyword evidence="6" id="KW-0808">Transferase</keyword>
<dbReference type="SMART" id="SM00388">
    <property type="entry name" value="HisKA"/>
    <property type="match status" value="1"/>
</dbReference>
<dbReference type="GO" id="GO:0005886">
    <property type="term" value="C:plasma membrane"/>
    <property type="evidence" value="ECO:0007669"/>
    <property type="project" value="UniProtKB-SubCell"/>
</dbReference>
<dbReference type="RefSeq" id="WP_090645086.1">
    <property type="nucleotide sequence ID" value="NZ_CBCRYE010000001.1"/>
</dbReference>
<reference evidence="14" key="1">
    <citation type="submission" date="2016-10" db="EMBL/GenBank/DDBJ databases">
        <authorList>
            <person name="Varghese N."/>
            <person name="Submissions S."/>
        </authorList>
    </citation>
    <scope>NUCLEOTIDE SEQUENCE [LARGE SCALE GENOMIC DNA]</scope>
    <source>
        <strain evidence="14">CGMCC 1.3431</strain>
    </source>
</reference>
<keyword evidence="10" id="KW-0472">Membrane</keyword>
<gene>
    <name evidence="13" type="ORF">SAMN02927928_1297</name>
</gene>
<dbReference type="Gene3D" id="1.10.287.130">
    <property type="match status" value="1"/>
</dbReference>
<dbReference type="Pfam" id="PF00512">
    <property type="entry name" value="HisKA"/>
    <property type="match status" value="1"/>
</dbReference>
<evidence type="ECO:0000259" key="11">
    <source>
        <dbReference type="PROSITE" id="PS50109"/>
    </source>
</evidence>
<dbReference type="InterPro" id="IPR003594">
    <property type="entry name" value="HATPase_dom"/>
</dbReference>
<dbReference type="InterPro" id="IPR005467">
    <property type="entry name" value="His_kinase_dom"/>
</dbReference>
<keyword evidence="5" id="KW-0597">Phosphoprotein</keyword>
<dbReference type="CDD" id="cd00082">
    <property type="entry name" value="HisKA"/>
    <property type="match status" value="1"/>
</dbReference>
<dbReference type="SUPFAM" id="SSF47384">
    <property type="entry name" value="Homodimeric domain of signal transducing histidine kinase"/>
    <property type="match status" value="1"/>
</dbReference>
<dbReference type="CDD" id="cd00075">
    <property type="entry name" value="HATPase"/>
    <property type="match status" value="1"/>
</dbReference>
<dbReference type="Pfam" id="PF02518">
    <property type="entry name" value="HATPase_c"/>
    <property type="match status" value="1"/>
</dbReference>
<dbReference type="OrthoDB" id="9784218at2"/>
<sequence length="520" mass="57489">MFDQGKSGGNYLRPDRPRKPVRRAGFYAERLSHAARLIAAFSVKYGVLGFQLARKFVFSLSGQLLILTALFIAIVEAVIVIPSLASDHERWLLDRVRQAELVSQSIDVAQNNAVSKEVSNQLRRSAGVLYLAVEINGESYRLYDSRVGVPEEVLDLRLSHKNLWHDILYLWAPWNTFMGRSDRLIHVVAQPKVRGGQEIEIVVRAEPLKTYLKSSLGSMLRVSLSISFLAGFLVFIGLSVFIVRPIRQLTKSIVRFKSNPEDATAAPRPSGRPDEIGQIEREMASMQEEVRQALRSRARLAALGQAVSKINHDLRNMLTAAQMASDRLANSADPTVAKALPRLERALDRAVSLAQNVLTYGKSDEQTPQIQIVRLKELAEAAAEDAGLAPEGVRFVSRVAKGFNLEVDPEQLHRILVNLMRNARQAIELQPNRKVRGRVTLTAIKTSEEVLLIVSDNGPGIPEKLREKLFQPFTSSSTPGGSGLGLAIGRELAQLHGGDVRLVSTGTDGTTFEVRLPLKP</sequence>
<dbReference type="EC" id="2.7.13.3" evidence="3"/>
<evidence type="ECO:0000256" key="5">
    <source>
        <dbReference type="ARBA" id="ARBA00022553"/>
    </source>
</evidence>
<evidence type="ECO:0000313" key="14">
    <source>
        <dbReference type="Proteomes" id="UP000199150"/>
    </source>
</evidence>
<organism evidence="13 14">
    <name type="scientific">Asticcacaulis taihuensis</name>
    <dbReference type="NCBI Taxonomy" id="260084"/>
    <lineage>
        <taxon>Bacteria</taxon>
        <taxon>Pseudomonadati</taxon>
        <taxon>Pseudomonadota</taxon>
        <taxon>Alphaproteobacteria</taxon>
        <taxon>Caulobacterales</taxon>
        <taxon>Caulobacteraceae</taxon>
        <taxon>Asticcacaulis</taxon>
    </lineage>
</organism>